<keyword evidence="4 5" id="KW-0819">tRNA processing</keyword>
<dbReference type="InterPro" id="IPR030390">
    <property type="entry name" value="MeTrfase_TrmA_AS"/>
</dbReference>
<feature type="binding site" evidence="5 6">
    <location>
        <position position="236"/>
    </location>
    <ligand>
        <name>S-adenosyl-L-methionine</name>
        <dbReference type="ChEBI" id="CHEBI:59789"/>
    </ligand>
</feature>
<evidence type="ECO:0000256" key="6">
    <source>
        <dbReference type="PROSITE-ProRule" id="PRU01024"/>
    </source>
</evidence>
<dbReference type="InterPro" id="IPR010280">
    <property type="entry name" value="U5_MeTrfase_fam"/>
</dbReference>
<dbReference type="PROSITE" id="PS01231">
    <property type="entry name" value="TRMA_2"/>
    <property type="match status" value="1"/>
</dbReference>
<accession>A0ABQ6E4T0</accession>
<dbReference type="PROSITE" id="PS01230">
    <property type="entry name" value="TRMA_1"/>
    <property type="match status" value="1"/>
</dbReference>
<dbReference type="EC" id="2.1.1.35" evidence="5"/>
<evidence type="ECO:0000313" key="9">
    <source>
        <dbReference type="Proteomes" id="UP001157353"/>
    </source>
</evidence>
<keyword evidence="3 5" id="KW-0949">S-adenosyl-L-methionine</keyword>
<comment type="similarity">
    <text evidence="5">Belongs to the class I-like SAM-binding methyltransferase superfamily. RNA M5U methyltransferase family. TrmA subfamily.</text>
</comment>
<dbReference type="Gene3D" id="2.40.50.1070">
    <property type="match status" value="1"/>
</dbReference>
<dbReference type="InterPro" id="IPR029063">
    <property type="entry name" value="SAM-dependent_MTases_sf"/>
</dbReference>
<dbReference type="PANTHER" id="PTHR47790">
    <property type="entry name" value="TRNA/TMRNA (URACIL-C(5))-METHYLTRANSFERASE"/>
    <property type="match status" value="1"/>
</dbReference>
<keyword evidence="2 5" id="KW-0808">Transferase</keyword>
<dbReference type="InterPro" id="IPR011869">
    <property type="entry name" value="TrmA_MeTrfase"/>
</dbReference>
<comment type="catalytic activity">
    <reaction evidence="5">
        <text>uridine(341) in tmRNA + S-adenosyl-L-methionine = 5-methyluridine(341) in tmRNA + S-adenosyl-L-homocysteine + H(+)</text>
        <dbReference type="Rhea" id="RHEA:43612"/>
        <dbReference type="Rhea" id="RHEA-COMP:10630"/>
        <dbReference type="Rhea" id="RHEA-COMP:10631"/>
        <dbReference type="ChEBI" id="CHEBI:15378"/>
        <dbReference type="ChEBI" id="CHEBI:57856"/>
        <dbReference type="ChEBI" id="CHEBI:59789"/>
        <dbReference type="ChEBI" id="CHEBI:65315"/>
        <dbReference type="ChEBI" id="CHEBI:74447"/>
    </reaction>
</comment>
<protein>
    <recommendedName>
        <fullName evidence="5">tRNA/tmRNA (uracil-C(5))-methyltransferase</fullName>
        <ecNumber evidence="5">2.1.1.35</ecNumber>
    </recommendedName>
    <alternativeName>
        <fullName evidence="5">tRNA (uracil(54)-C(5))-methyltransferase</fullName>
    </alternativeName>
    <alternativeName>
        <fullName evidence="5">tRNA(m5U54)-methyltransferase</fullName>
        <shortName evidence="5">RUMT</shortName>
    </alternativeName>
    <alternativeName>
        <fullName evidence="5">tmRNA (uracil(341)-C(5))-methyltransferase</fullName>
    </alternativeName>
</protein>
<feature type="binding site" evidence="5 6">
    <location>
        <position position="215"/>
    </location>
    <ligand>
        <name>S-adenosyl-L-methionine</name>
        <dbReference type="ChEBI" id="CHEBI:59789"/>
    </ligand>
</feature>
<dbReference type="HAMAP" id="MF_01011">
    <property type="entry name" value="RNA_methyltr_TrmA"/>
    <property type="match status" value="1"/>
</dbReference>
<evidence type="ECO:0000256" key="7">
    <source>
        <dbReference type="PROSITE-ProRule" id="PRU10015"/>
    </source>
</evidence>
<dbReference type="Gene3D" id="3.40.50.150">
    <property type="entry name" value="Vaccinia Virus protein VP39"/>
    <property type="match status" value="1"/>
</dbReference>
<organism evidence="8 9">
    <name type="scientific">Psychromonas marina</name>
    <dbReference type="NCBI Taxonomy" id="88364"/>
    <lineage>
        <taxon>Bacteria</taxon>
        <taxon>Pseudomonadati</taxon>
        <taxon>Pseudomonadota</taxon>
        <taxon>Gammaproteobacteria</taxon>
        <taxon>Alteromonadales</taxon>
        <taxon>Psychromonadaceae</taxon>
        <taxon>Psychromonas</taxon>
    </lineage>
</organism>
<feature type="binding site" evidence="5 6">
    <location>
        <position position="296"/>
    </location>
    <ligand>
        <name>S-adenosyl-L-methionine</name>
        <dbReference type="ChEBI" id="CHEBI:59789"/>
    </ligand>
</feature>
<dbReference type="SUPFAM" id="SSF53335">
    <property type="entry name" value="S-adenosyl-L-methionine-dependent methyltransferases"/>
    <property type="match status" value="1"/>
</dbReference>
<evidence type="ECO:0000256" key="4">
    <source>
        <dbReference type="ARBA" id="ARBA00022694"/>
    </source>
</evidence>
<feature type="active site" evidence="7">
    <location>
        <position position="321"/>
    </location>
</feature>
<dbReference type="PANTHER" id="PTHR47790:SF2">
    <property type="entry name" value="TRNA_TMRNA (URACIL-C(5))-METHYLTRANSFERASE"/>
    <property type="match status" value="1"/>
</dbReference>
<dbReference type="Proteomes" id="UP001157353">
    <property type="component" value="Unassembled WGS sequence"/>
</dbReference>
<comment type="function">
    <text evidence="5">Dual-specificity methyltransferase that catalyzes the formation of 5-methyluridine at position 54 (m5U54) in all tRNAs, and that of position 341 (m5U341) in tmRNA (transfer-mRNA).</text>
</comment>
<name>A0ABQ6E4T0_9GAMM</name>
<feature type="active site" description="Proton acceptor" evidence="5">
    <location>
        <position position="355"/>
    </location>
</feature>
<gene>
    <name evidence="5 8" type="primary">trmA</name>
    <name evidence="8" type="ORF">GCM10007916_33440</name>
</gene>
<feature type="binding site" evidence="5">
    <location>
        <position position="220"/>
    </location>
    <ligand>
        <name>S-adenosyl-L-methionine</name>
        <dbReference type="ChEBI" id="CHEBI:59789"/>
    </ligand>
</feature>
<evidence type="ECO:0000256" key="2">
    <source>
        <dbReference type="ARBA" id="ARBA00022679"/>
    </source>
</evidence>
<proteinExistence type="inferred from homology"/>
<comment type="caution">
    <text evidence="8">The sequence shown here is derived from an EMBL/GenBank/DDBJ whole genome shotgun (WGS) entry which is preliminary data.</text>
</comment>
<dbReference type="EMBL" id="BSPQ01000019">
    <property type="protein sequence ID" value="GLS92274.1"/>
    <property type="molecule type" value="Genomic_DNA"/>
</dbReference>
<comment type="catalytic activity">
    <reaction evidence="5">
        <text>uridine(54) in tRNA + S-adenosyl-L-methionine = 5-methyluridine(54) in tRNA + S-adenosyl-L-homocysteine + H(+)</text>
        <dbReference type="Rhea" id="RHEA:42712"/>
        <dbReference type="Rhea" id="RHEA-COMP:10167"/>
        <dbReference type="Rhea" id="RHEA-COMP:10193"/>
        <dbReference type="ChEBI" id="CHEBI:15378"/>
        <dbReference type="ChEBI" id="CHEBI:57856"/>
        <dbReference type="ChEBI" id="CHEBI:59789"/>
        <dbReference type="ChEBI" id="CHEBI:65315"/>
        <dbReference type="ChEBI" id="CHEBI:74447"/>
        <dbReference type="EC" id="2.1.1.35"/>
    </reaction>
</comment>
<evidence type="ECO:0000256" key="3">
    <source>
        <dbReference type="ARBA" id="ARBA00022691"/>
    </source>
</evidence>
<evidence type="ECO:0000256" key="5">
    <source>
        <dbReference type="HAMAP-Rule" id="MF_01011"/>
    </source>
</evidence>
<dbReference type="PROSITE" id="PS51687">
    <property type="entry name" value="SAM_MT_RNA_M5U"/>
    <property type="match status" value="1"/>
</dbReference>
<dbReference type="CDD" id="cd02440">
    <property type="entry name" value="AdoMet_MTases"/>
    <property type="match status" value="1"/>
</dbReference>
<feature type="active site" description="Nucleophile" evidence="5 6">
    <location>
        <position position="321"/>
    </location>
</feature>
<reference evidence="9" key="1">
    <citation type="journal article" date="2019" name="Int. J. Syst. Evol. Microbiol.">
        <title>The Global Catalogue of Microorganisms (GCM) 10K type strain sequencing project: providing services to taxonomists for standard genome sequencing and annotation.</title>
        <authorList>
            <consortium name="The Broad Institute Genomics Platform"/>
            <consortium name="The Broad Institute Genome Sequencing Center for Infectious Disease"/>
            <person name="Wu L."/>
            <person name="Ma J."/>
        </authorList>
    </citation>
    <scope>NUCLEOTIDE SEQUENCE [LARGE SCALE GENOMIC DNA]</scope>
    <source>
        <strain evidence="9">NBRC 103166</strain>
    </source>
</reference>
<evidence type="ECO:0000256" key="1">
    <source>
        <dbReference type="ARBA" id="ARBA00022603"/>
    </source>
</evidence>
<feature type="binding site" evidence="5 6">
    <location>
        <position position="187"/>
    </location>
    <ligand>
        <name>S-adenosyl-L-methionine</name>
        <dbReference type="ChEBI" id="CHEBI:59789"/>
    </ligand>
</feature>
<keyword evidence="9" id="KW-1185">Reference proteome</keyword>
<evidence type="ECO:0000313" key="8">
    <source>
        <dbReference type="EMBL" id="GLS92274.1"/>
    </source>
</evidence>
<keyword evidence="1 5" id="KW-0489">Methyltransferase</keyword>
<dbReference type="InterPro" id="IPR030391">
    <property type="entry name" value="MeTrfase_TrmA_CS"/>
</dbReference>
<dbReference type="NCBIfam" id="TIGR02143">
    <property type="entry name" value="trmA_only"/>
    <property type="match status" value="1"/>
</dbReference>
<dbReference type="Pfam" id="PF05958">
    <property type="entry name" value="tRNA_U5-meth_tr"/>
    <property type="match status" value="1"/>
</dbReference>
<sequence length="363" mass="42249">MQFVDPENYEKQLDAKKSQFNEQFATFNLPELEVFASPKQHYRMRSEFRVWHDGDDLYYIMFDQATKQKIRVDQFPPASQLINDVMQQLIDLLKVNKTLRFKLFQIDFISTLSGQIVVSLLYHKQLDEQWVEEANKLKATLSTQFDINFIGRAKKQKFLLDKDYVIESLQVDGQTLIYQQVENSFTQPNAAVSINMLEWAIDCTRDSQGDLLELYCGNGNFSIALAKNFDKVLATEIAKPSVHSAQYNIAENNIDNLTIIRMSAEEFTQAINKERTFNRLEGINLDDYQCNTIFVDPPRSGLDDETVKMVQTYDNIMYISCNPDTLQANMQVFNETHEVKRFALFDQFPYTHHTEAGVFLVRR</sequence>